<keyword evidence="5 6" id="KW-0472">Membrane</keyword>
<evidence type="ECO:0000256" key="5">
    <source>
        <dbReference type="ARBA" id="ARBA00023136"/>
    </source>
</evidence>
<organism evidence="8 9">
    <name type="scientific">Neoroseomonas terrae</name>
    <dbReference type="NCBI Taxonomy" id="424799"/>
    <lineage>
        <taxon>Bacteria</taxon>
        <taxon>Pseudomonadati</taxon>
        <taxon>Pseudomonadota</taxon>
        <taxon>Alphaproteobacteria</taxon>
        <taxon>Acetobacterales</taxon>
        <taxon>Acetobacteraceae</taxon>
        <taxon>Neoroseomonas</taxon>
    </lineage>
</organism>
<evidence type="ECO:0000256" key="4">
    <source>
        <dbReference type="ARBA" id="ARBA00022989"/>
    </source>
</evidence>
<comment type="subcellular location">
    <subcellularLocation>
        <location evidence="1">Membrane</location>
        <topology evidence="1">Multi-pass membrane protein</topology>
    </subcellularLocation>
</comment>
<dbReference type="InterPro" id="IPR037185">
    <property type="entry name" value="EmrE-like"/>
</dbReference>
<accession>A0ABS5EIW2</accession>
<sequence>MSSSAAAAAPGAARQRARDRRIGWAAALGVLAVWVGFQLIGRYAVRQDFTPWDMGALRYLGAFILAMPLAWHFGLPRITPSRLAAVMLMAGFGFPLLAYFGFANAPAAHGAVIMSAGLPLATTVLAWVMLREVPSLLRIACLALVVVAALLLALDGKASPPGAWIGDLFYAAASVSWAAYTLLVKRWGLPPLGTTLLIALLGAPVFLPVWWVALPSAMAAAPTGAILTQIVYQGFLSSVIAGFLYTTAVARIGPASTTLIGALVPGLVAAAAWPLLGETLGVAGMLGVALAMAGMALGVAASR</sequence>
<keyword evidence="9" id="KW-1185">Reference proteome</keyword>
<feature type="transmembrane region" description="Helical" evidence="6">
    <location>
        <begin position="282"/>
        <end position="301"/>
    </location>
</feature>
<evidence type="ECO:0000259" key="7">
    <source>
        <dbReference type="Pfam" id="PF00892"/>
    </source>
</evidence>
<comment type="caution">
    <text evidence="8">The sequence shown here is derived from an EMBL/GenBank/DDBJ whole genome shotgun (WGS) entry which is preliminary data.</text>
</comment>
<feature type="transmembrane region" description="Helical" evidence="6">
    <location>
        <begin position="162"/>
        <end position="183"/>
    </location>
</feature>
<feature type="transmembrane region" description="Helical" evidence="6">
    <location>
        <begin position="108"/>
        <end position="129"/>
    </location>
</feature>
<feature type="transmembrane region" description="Helical" evidence="6">
    <location>
        <begin position="22"/>
        <end position="44"/>
    </location>
</feature>
<gene>
    <name evidence="8" type="ORF">GXW78_14975</name>
</gene>
<keyword evidence="3 6" id="KW-0812">Transmembrane</keyword>
<protein>
    <submittedName>
        <fullName evidence="8">DMT family transporter</fullName>
    </submittedName>
</protein>
<evidence type="ECO:0000256" key="1">
    <source>
        <dbReference type="ARBA" id="ARBA00004141"/>
    </source>
</evidence>
<feature type="transmembrane region" description="Helical" evidence="6">
    <location>
        <begin position="136"/>
        <end position="156"/>
    </location>
</feature>
<keyword evidence="4 6" id="KW-1133">Transmembrane helix</keyword>
<dbReference type="InterPro" id="IPR000620">
    <property type="entry name" value="EamA_dom"/>
</dbReference>
<dbReference type="Proteomes" id="UP000698752">
    <property type="component" value="Unassembled WGS sequence"/>
</dbReference>
<dbReference type="Pfam" id="PF00892">
    <property type="entry name" value="EamA"/>
    <property type="match status" value="2"/>
</dbReference>
<dbReference type="SUPFAM" id="SSF103481">
    <property type="entry name" value="Multidrug resistance efflux transporter EmrE"/>
    <property type="match status" value="2"/>
</dbReference>
<dbReference type="RefSeq" id="WP_211869645.1">
    <property type="nucleotide sequence ID" value="NZ_JAAEDI010000015.1"/>
</dbReference>
<comment type="similarity">
    <text evidence="2">Belongs to the EamA transporter family.</text>
</comment>
<feature type="transmembrane region" description="Helical" evidence="6">
    <location>
        <begin position="195"/>
        <end position="214"/>
    </location>
</feature>
<dbReference type="PANTHER" id="PTHR32322">
    <property type="entry name" value="INNER MEMBRANE TRANSPORTER"/>
    <property type="match status" value="1"/>
</dbReference>
<name>A0ABS5EIW2_9PROT</name>
<feature type="transmembrane region" description="Helical" evidence="6">
    <location>
        <begin position="257"/>
        <end position="276"/>
    </location>
</feature>
<reference evidence="9" key="1">
    <citation type="journal article" date="2021" name="Syst. Appl. Microbiol.">
        <title>Roseomonas hellenica sp. nov., isolated from roots of wild-growing Alkanna tinctoria.</title>
        <authorList>
            <person name="Rat A."/>
            <person name="Naranjo H.D."/>
            <person name="Lebbe L."/>
            <person name="Cnockaert M."/>
            <person name="Krigas N."/>
            <person name="Grigoriadou K."/>
            <person name="Maloupa E."/>
            <person name="Willems A."/>
        </authorList>
    </citation>
    <scope>NUCLEOTIDE SEQUENCE [LARGE SCALE GENOMIC DNA]</scope>
    <source>
        <strain evidence="9">LMG 31159</strain>
    </source>
</reference>
<evidence type="ECO:0000313" key="9">
    <source>
        <dbReference type="Proteomes" id="UP000698752"/>
    </source>
</evidence>
<feature type="transmembrane region" description="Helical" evidence="6">
    <location>
        <begin position="56"/>
        <end position="75"/>
    </location>
</feature>
<feature type="domain" description="EamA" evidence="7">
    <location>
        <begin position="23"/>
        <end position="153"/>
    </location>
</feature>
<evidence type="ECO:0000256" key="6">
    <source>
        <dbReference type="SAM" id="Phobius"/>
    </source>
</evidence>
<feature type="transmembrane region" description="Helical" evidence="6">
    <location>
        <begin position="82"/>
        <end position="102"/>
    </location>
</feature>
<evidence type="ECO:0000256" key="3">
    <source>
        <dbReference type="ARBA" id="ARBA00022692"/>
    </source>
</evidence>
<evidence type="ECO:0000313" key="8">
    <source>
        <dbReference type="EMBL" id="MBR0650974.1"/>
    </source>
</evidence>
<dbReference type="EMBL" id="JAAEDI010000015">
    <property type="protein sequence ID" value="MBR0650974.1"/>
    <property type="molecule type" value="Genomic_DNA"/>
</dbReference>
<evidence type="ECO:0000256" key="2">
    <source>
        <dbReference type="ARBA" id="ARBA00007362"/>
    </source>
</evidence>
<proteinExistence type="inferred from homology"/>
<feature type="domain" description="EamA" evidence="7">
    <location>
        <begin position="165"/>
        <end position="297"/>
    </location>
</feature>
<feature type="transmembrane region" description="Helical" evidence="6">
    <location>
        <begin position="226"/>
        <end position="245"/>
    </location>
</feature>
<dbReference type="InterPro" id="IPR050638">
    <property type="entry name" value="AA-Vitamin_Transporters"/>
</dbReference>
<dbReference type="PANTHER" id="PTHR32322:SF2">
    <property type="entry name" value="EAMA DOMAIN-CONTAINING PROTEIN"/>
    <property type="match status" value="1"/>
</dbReference>